<comment type="caution">
    <text evidence="6">The sequence shown here is derived from an EMBL/GenBank/DDBJ whole genome shotgun (WGS) entry which is preliminary data.</text>
</comment>
<dbReference type="Proteomes" id="UP001300502">
    <property type="component" value="Unassembled WGS sequence"/>
</dbReference>
<dbReference type="Gene3D" id="1.25.10.10">
    <property type="entry name" value="Leucine-rich Repeat Variant"/>
    <property type="match status" value="1"/>
</dbReference>
<evidence type="ECO:0000313" key="7">
    <source>
        <dbReference type="Proteomes" id="UP001300502"/>
    </source>
</evidence>
<dbReference type="InterPro" id="IPR011989">
    <property type="entry name" value="ARM-like"/>
</dbReference>
<dbReference type="PROSITE" id="PS50303">
    <property type="entry name" value="PUM_HD"/>
    <property type="match status" value="1"/>
</dbReference>
<dbReference type="PROSITE" id="PS50302">
    <property type="entry name" value="PUM"/>
    <property type="match status" value="2"/>
</dbReference>
<evidence type="ECO:0000256" key="4">
    <source>
        <dbReference type="SAM" id="MobiDB-lite"/>
    </source>
</evidence>
<dbReference type="EMBL" id="JANCYU010000032">
    <property type="protein sequence ID" value="KAK4525620.1"/>
    <property type="molecule type" value="Genomic_DNA"/>
</dbReference>
<dbReference type="InterPro" id="IPR016024">
    <property type="entry name" value="ARM-type_fold"/>
</dbReference>
<dbReference type="Pfam" id="PF08144">
    <property type="entry name" value="CPL"/>
    <property type="match status" value="1"/>
</dbReference>
<accession>A0AAV9IE20</accession>
<evidence type="ECO:0000256" key="1">
    <source>
        <dbReference type="ARBA" id="ARBA00022737"/>
    </source>
</evidence>
<evidence type="ECO:0000256" key="3">
    <source>
        <dbReference type="PROSITE-ProRule" id="PRU00317"/>
    </source>
</evidence>
<dbReference type="InterPro" id="IPR040059">
    <property type="entry name" value="PUM3"/>
</dbReference>
<feature type="repeat" description="Pumilio" evidence="3">
    <location>
        <begin position="126"/>
        <end position="161"/>
    </location>
</feature>
<dbReference type="InterPro" id="IPR033133">
    <property type="entry name" value="PUM-HD"/>
</dbReference>
<dbReference type="SUPFAM" id="SSF48371">
    <property type="entry name" value="ARM repeat"/>
    <property type="match status" value="1"/>
</dbReference>
<feature type="repeat" description="Pumilio" evidence="3">
    <location>
        <begin position="318"/>
        <end position="355"/>
    </location>
</feature>
<organism evidence="6 7">
    <name type="scientific">Galdieria yellowstonensis</name>
    <dbReference type="NCBI Taxonomy" id="3028027"/>
    <lineage>
        <taxon>Eukaryota</taxon>
        <taxon>Rhodophyta</taxon>
        <taxon>Bangiophyceae</taxon>
        <taxon>Galdieriales</taxon>
        <taxon>Galdieriaceae</taxon>
        <taxon>Galdieria</taxon>
    </lineage>
</organism>
<feature type="domain" description="PUM-HD" evidence="5">
    <location>
        <begin position="62"/>
        <end position="422"/>
    </location>
</feature>
<dbReference type="GO" id="GO:0006417">
    <property type="term" value="P:regulation of translation"/>
    <property type="evidence" value="ECO:0007669"/>
    <property type="project" value="TreeGrafter"/>
</dbReference>
<evidence type="ECO:0000259" key="5">
    <source>
        <dbReference type="PROSITE" id="PS50303"/>
    </source>
</evidence>
<feature type="region of interest" description="Disordered" evidence="4">
    <location>
        <begin position="1"/>
        <end position="48"/>
    </location>
</feature>
<keyword evidence="7" id="KW-1185">Reference proteome</keyword>
<proteinExistence type="predicted"/>
<gene>
    <name evidence="6" type="ORF">GAYE_SCF15G3529</name>
</gene>
<dbReference type="GO" id="GO:0003729">
    <property type="term" value="F:mRNA binding"/>
    <property type="evidence" value="ECO:0007669"/>
    <property type="project" value="TreeGrafter"/>
</dbReference>
<dbReference type="Pfam" id="PF00806">
    <property type="entry name" value="PUF"/>
    <property type="match status" value="3"/>
</dbReference>
<name>A0AAV9IE20_9RHOD</name>
<evidence type="ECO:0000313" key="6">
    <source>
        <dbReference type="EMBL" id="KAK4525620.1"/>
    </source>
</evidence>
<dbReference type="SMART" id="SM00025">
    <property type="entry name" value="Pumilio"/>
    <property type="match status" value="6"/>
</dbReference>
<dbReference type="AlphaFoldDB" id="A0AAV9IE20"/>
<feature type="compositionally biased region" description="Basic residues" evidence="4">
    <location>
        <begin position="8"/>
        <end position="32"/>
    </location>
</feature>
<dbReference type="InterPro" id="IPR012959">
    <property type="entry name" value="CPL_dom"/>
</dbReference>
<protein>
    <recommendedName>
        <fullName evidence="5">PUM-HD domain-containing protein</fullName>
    </recommendedName>
</protein>
<dbReference type="GO" id="GO:0005730">
    <property type="term" value="C:nucleolus"/>
    <property type="evidence" value="ECO:0007669"/>
    <property type="project" value="TreeGrafter"/>
</dbReference>
<reference evidence="6 7" key="1">
    <citation type="submission" date="2022-07" db="EMBL/GenBank/DDBJ databases">
        <title>Genome-wide signatures of adaptation to extreme environments.</title>
        <authorList>
            <person name="Cho C.H."/>
            <person name="Yoon H.S."/>
        </authorList>
    </citation>
    <scope>NUCLEOTIDE SEQUENCE [LARGE SCALE GENOMIC DNA]</scope>
    <source>
        <strain evidence="6 7">108.79 E11</strain>
    </source>
</reference>
<keyword evidence="1" id="KW-0677">Repeat</keyword>
<dbReference type="InterPro" id="IPR001313">
    <property type="entry name" value="Pumilio_RNA-bd_rpt"/>
</dbReference>
<dbReference type="PANTHER" id="PTHR13389:SF0">
    <property type="entry name" value="PUMILIO HOMOLOG 3"/>
    <property type="match status" value="1"/>
</dbReference>
<keyword evidence="2" id="KW-0694">RNA-binding</keyword>
<dbReference type="PANTHER" id="PTHR13389">
    <property type="entry name" value="PUMILIO HOMOLOG 3"/>
    <property type="match status" value="1"/>
</dbReference>
<evidence type="ECO:0000256" key="2">
    <source>
        <dbReference type="ARBA" id="ARBA00022884"/>
    </source>
</evidence>
<sequence length="562" mass="64745">MGGPRPRNVQKKITKKVTHKNSQKQPKKKPNQGKKQISKETKPLKDISVSDQRKWKALKAKESKKIWETLRRRKLDPTERQSQVEKVLNLWKGNLKKACLRPDTCRVIQSVIKYGSEQQRAFLVTSLLGDVIELAKDRYGHFILLKIFRYCTKEQIDEVVSAFRGQLVSLMKNSYSSDVVDFLYQAVANTQQKRILLHEMYCGNERRIIASLGDSLKDVSCLKSFLAKIGIEFRESILNSIVSLLESLCNNSKLMRSALIHRLTKECFDELNEKMRKTLASSLISHGAVMLHTREGSQVVIECIKLADAKEKKQLAKSLKADIVKVSMDEYGHRVLLALINYTDDTAMLENVLFRDIIRNATILFCNKYGRLPILHLLSPCSKRYFNPCAYSFLTDSNENTLVKKDFETRRIELLSLIRHSLEDVLQKHLHYFVCNAFSYVIVLEFVLHIFRNDENILNWLEAIENVYCVQLENKLQGSDSNIKSDADVSSTETRFPARILRIICKTVDSNEVYQLVSDRLGKYKDIVQDVEERRLASVLESFSQSGTQREGPNEEKELSLE</sequence>